<dbReference type="RefSeq" id="WP_002572366.1">
    <property type="nucleotide sequence ID" value="NZ_KB851154.1"/>
</dbReference>
<dbReference type="Proteomes" id="UP000013041">
    <property type="component" value="Unassembled WGS sequence"/>
</dbReference>
<comment type="caution">
    <text evidence="1">The sequence shown here is derived from an EMBL/GenBank/DDBJ whole genome shotgun (WGS) entry which is preliminary data.</text>
</comment>
<proteinExistence type="predicted"/>
<sequence>MKDYLIILNMGKDYKLPLHLKSHNHAEALLKASEFCVTEGYYPMGIDVILLHSNIGIIEI</sequence>
<dbReference type="EMBL" id="AGYG01000019">
    <property type="protein sequence ID" value="ENZ38074.1"/>
    <property type="molecule type" value="Genomic_DNA"/>
</dbReference>
<name>R0AZ55_9FIRM</name>
<protein>
    <submittedName>
        <fullName evidence="1">Uncharacterized protein</fullName>
    </submittedName>
</protein>
<organism evidence="1 2">
    <name type="scientific">Enterocloster bolteae 90B8</name>
    <dbReference type="NCBI Taxonomy" id="997897"/>
    <lineage>
        <taxon>Bacteria</taxon>
        <taxon>Bacillati</taxon>
        <taxon>Bacillota</taxon>
        <taxon>Clostridia</taxon>
        <taxon>Lachnospirales</taxon>
        <taxon>Lachnospiraceae</taxon>
        <taxon>Enterocloster</taxon>
    </lineage>
</organism>
<evidence type="ECO:0000313" key="1">
    <source>
        <dbReference type="EMBL" id="ENZ38074.1"/>
    </source>
</evidence>
<evidence type="ECO:0000313" key="2">
    <source>
        <dbReference type="Proteomes" id="UP000013041"/>
    </source>
</evidence>
<dbReference type="AlphaFoldDB" id="R0AZ55"/>
<gene>
    <name evidence="1" type="ORF">HMPREF1097_02656</name>
</gene>
<dbReference type="HOGENOM" id="CLU_2933048_0_0_9"/>
<accession>R0AZ55</accession>
<reference evidence="1 2" key="1">
    <citation type="submission" date="2013-01" db="EMBL/GenBank/DDBJ databases">
        <title>The Genome Sequence of Clostridium bolteae 90B8.</title>
        <authorList>
            <consortium name="The Broad Institute Genome Sequencing Platform"/>
            <person name="Earl A."/>
            <person name="Ward D."/>
            <person name="Feldgarden M."/>
            <person name="Gevers D."/>
            <person name="Courvalin P."/>
            <person name="Lambert T."/>
            <person name="Walker B."/>
            <person name="Young S.K."/>
            <person name="Zeng Q."/>
            <person name="Gargeya S."/>
            <person name="Fitzgerald M."/>
            <person name="Haas B."/>
            <person name="Abouelleil A."/>
            <person name="Alvarado L."/>
            <person name="Arachchi H.M."/>
            <person name="Berlin A.M."/>
            <person name="Chapman S.B."/>
            <person name="Dewar J."/>
            <person name="Goldberg J."/>
            <person name="Griggs A."/>
            <person name="Gujja S."/>
            <person name="Hansen M."/>
            <person name="Howarth C."/>
            <person name="Imamovic A."/>
            <person name="Larimer J."/>
            <person name="McCowan C."/>
            <person name="Murphy C."/>
            <person name="Neiman D."/>
            <person name="Pearson M."/>
            <person name="Priest M."/>
            <person name="Roberts A."/>
            <person name="Saif S."/>
            <person name="Shea T."/>
            <person name="Sisk P."/>
            <person name="Sykes S."/>
            <person name="Wortman J."/>
            <person name="Nusbaum C."/>
            <person name="Birren B."/>
        </authorList>
    </citation>
    <scope>NUCLEOTIDE SEQUENCE [LARGE SCALE GENOMIC DNA]</scope>
    <source>
        <strain evidence="1 2">90B8</strain>
    </source>
</reference>